<name>A0A918M6U0_9ACTN</name>
<evidence type="ECO:0000313" key="3">
    <source>
        <dbReference type="Proteomes" id="UP000636661"/>
    </source>
</evidence>
<dbReference type="EMBL" id="BMTP01000020">
    <property type="protein sequence ID" value="GGU62337.1"/>
    <property type="molecule type" value="Genomic_DNA"/>
</dbReference>
<organism evidence="2 3">
    <name type="scientific">Streptomyces lavendofoliae</name>
    <dbReference type="NCBI Taxonomy" id="67314"/>
    <lineage>
        <taxon>Bacteria</taxon>
        <taxon>Bacillati</taxon>
        <taxon>Actinomycetota</taxon>
        <taxon>Actinomycetes</taxon>
        <taxon>Kitasatosporales</taxon>
        <taxon>Streptomycetaceae</taxon>
        <taxon>Streptomyces</taxon>
    </lineage>
</organism>
<dbReference type="AlphaFoldDB" id="A0A918M6U0"/>
<feature type="chain" id="PRO_5037954879" description="Secreted protein" evidence="1">
    <location>
        <begin position="26"/>
        <end position="62"/>
    </location>
</feature>
<reference evidence="2" key="1">
    <citation type="journal article" date="2014" name="Int. J. Syst. Evol. Microbiol.">
        <title>Complete genome sequence of Corynebacterium casei LMG S-19264T (=DSM 44701T), isolated from a smear-ripened cheese.</title>
        <authorList>
            <consortium name="US DOE Joint Genome Institute (JGI-PGF)"/>
            <person name="Walter F."/>
            <person name="Albersmeier A."/>
            <person name="Kalinowski J."/>
            <person name="Ruckert C."/>
        </authorList>
    </citation>
    <scope>NUCLEOTIDE SEQUENCE</scope>
    <source>
        <strain evidence="2">JCM 4391</strain>
    </source>
</reference>
<proteinExistence type="predicted"/>
<evidence type="ECO:0000313" key="2">
    <source>
        <dbReference type="EMBL" id="GGU62337.1"/>
    </source>
</evidence>
<accession>A0A918M6U0</accession>
<keyword evidence="1" id="KW-0732">Signal</keyword>
<comment type="caution">
    <text evidence="2">The sequence shown here is derived from an EMBL/GenBank/DDBJ whole genome shotgun (WGS) entry which is preliminary data.</text>
</comment>
<dbReference type="Proteomes" id="UP000636661">
    <property type="component" value="Unassembled WGS sequence"/>
</dbReference>
<evidence type="ECO:0008006" key="4">
    <source>
        <dbReference type="Google" id="ProtNLM"/>
    </source>
</evidence>
<evidence type="ECO:0000256" key="1">
    <source>
        <dbReference type="SAM" id="SignalP"/>
    </source>
</evidence>
<reference evidence="2" key="2">
    <citation type="submission" date="2020-09" db="EMBL/GenBank/DDBJ databases">
        <authorList>
            <person name="Sun Q."/>
            <person name="Ohkuma M."/>
        </authorList>
    </citation>
    <scope>NUCLEOTIDE SEQUENCE</scope>
    <source>
        <strain evidence="2">JCM 4391</strain>
    </source>
</reference>
<sequence>MSPRHAIATLALITAAALGATTAPAAAEPAETPLAATQGDSIWSAPADTVTALLGPLGDSIW</sequence>
<keyword evidence="3" id="KW-1185">Reference proteome</keyword>
<protein>
    <recommendedName>
        <fullName evidence="4">Secreted protein</fullName>
    </recommendedName>
</protein>
<feature type="signal peptide" evidence="1">
    <location>
        <begin position="1"/>
        <end position="25"/>
    </location>
</feature>
<dbReference type="RefSeq" id="WP_189554319.1">
    <property type="nucleotide sequence ID" value="NZ_BMTP01000020.1"/>
</dbReference>
<gene>
    <name evidence="2" type="ORF">GCM10010274_58890</name>
</gene>